<dbReference type="EMBL" id="JAKQYM010000006">
    <property type="protein sequence ID" value="MCI2229386.1"/>
    <property type="molecule type" value="Genomic_DNA"/>
</dbReference>
<dbReference type="InterPro" id="IPR025367">
    <property type="entry name" value="DUF4271"/>
</dbReference>
<dbReference type="Pfam" id="PF14093">
    <property type="entry name" value="DUF4271"/>
    <property type="match status" value="1"/>
</dbReference>
<dbReference type="RefSeq" id="WP_242178511.1">
    <property type="nucleotide sequence ID" value="NZ_JAKQYM010000006.1"/>
</dbReference>
<gene>
    <name evidence="1" type="ORF">MC378_09430</name>
</gene>
<name>A0A9X1VNK0_9FLAO</name>
<dbReference type="AlphaFoldDB" id="A0A9X1VNK0"/>
<comment type="caution">
    <text evidence="1">The sequence shown here is derived from an EMBL/GenBank/DDBJ whole genome shotgun (WGS) entry which is preliminary data.</text>
</comment>
<evidence type="ECO:0000313" key="2">
    <source>
        <dbReference type="Proteomes" id="UP001139369"/>
    </source>
</evidence>
<reference evidence="1" key="1">
    <citation type="submission" date="2022-02" db="EMBL/GenBank/DDBJ databases">
        <title>Polaribacter sp. MSW13, isolated from seawater.</title>
        <authorList>
            <person name="Kristyanto S."/>
            <person name="Jung J."/>
            <person name="Jeon C.O."/>
        </authorList>
    </citation>
    <scope>NUCLEOTIDE SEQUENCE</scope>
    <source>
        <strain evidence="1">MSW13</strain>
    </source>
</reference>
<protein>
    <submittedName>
        <fullName evidence="1">DUF4271 domain-containing protein</fullName>
    </submittedName>
</protein>
<proteinExistence type="predicted"/>
<organism evidence="1 2">
    <name type="scientific">Polaribacter marinus</name>
    <dbReference type="NCBI Taxonomy" id="2916838"/>
    <lineage>
        <taxon>Bacteria</taxon>
        <taxon>Pseudomonadati</taxon>
        <taxon>Bacteroidota</taxon>
        <taxon>Flavobacteriia</taxon>
        <taxon>Flavobacteriales</taxon>
        <taxon>Flavobacteriaceae</taxon>
    </lineage>
</organism>
<dbReference type="Proteomes" id="UP001139369">
    <property type="component" value="Unassembled WGS sequence"/>
</dbReference>
<keyword evidence="2" id="KW-1185">Reference proteome</keyword>
<sequence length="213" mass="25292">MQGIERIENFNNGITIVLMALFTIVFLLKGLNADKLKGFAFSFFNKAFVEKEVEENMSFFKTFYGIIFIFSVAVLALVVTNFLQYQDPTNPQEIIQYWAILLILFLYFLIKWVLENVLAALFLIKEEVRFFLISKSTYFYTVSLMLFIAYVLFEYTGLKPTYLYYFTCFLFVLRFLIQIVNNKKLIFSKLFYFILYLCAFEIAPLFILFKLML</sequence>
<evidence type="ECO:0000313" key="1">
    <source>
        <dbReference type="EMBL" id="MCI2229386.1"/>
    </source>
</evidence>
<accession>A0A9X1VNK0</accession>